<dbReference type="Proteomes" id="UP000054007">
    <property type="component" value="Unassembled WGS sequence"/>
</dbReference>
<dbReference type="AlphaFoldDB" id="A0A0D7BVY0"/>
<proteinExistence type="predicted"/>
<evidence type="ECO:0000256" key="5">
    <source>
        <dbReference type="SAM" id="MobiDB-lite"/>
    </source>
</evidence>
<protein>
    <recommendedName>
        <fullName evidence="6">RING-type domain-containing protein</fullName>
    </recommendedName>
</protein>
<dbReference type="EMBL" id="KN880434">
    <property type="protein sequence ID" value="KIY73766.1"/>
    <property type="molecule type" value="Genomic_DNA"/>
</dbReference>
<evidence type="ECO:0000256" key="2">
    <source>
        <dbReference type="ARBA" id="ARBA00022771"/>
    </source>
</evidence>
<reference evidence="7 8" key="1">
    <citation type="journal article" date="2015" name="Fungal Genet. Biol.">
        <title>Evolution of novel wood decay mechanisms in Agaricales revealed by the genome sequences of Fistulina hepatica and Cylindrobasidium torrendii.</title>
        <authorList>
            <person name="Floudas D."/>
            <person name="Held B.W."/>
            <person name="Riley R."/>
            <person name="Nagy L.G."/>
            <person name="Koehler G."/>
            <person name="Ransdell A.S."/>
            <person name="Younus H."/>
            <person name="Chow J."/>
            <person name="Chiniquy J."/>
            <person name="Lipzen A."/>
            <person name="Tritt A."/>
            <person name="Sun H."/>
            <person name="Haridas S."/>
            <person name="LaButti K."/>
            <person name="Ohm R.A."/>
            <person name="Kues U."/>
            <person name="Blanchette R.A."/>
            <person name="Grigoriev I.V."/>
            <person name="Minto R.E."/>
            <person name="Hibbett D.S."/>
        </authorList>
    </citation>
    <scope>NUCLEOTIDE SEQUENCE [LARGE SCALE GENOMIC DNA]</scope>
    <source>
        <strain evidence="7 8">FP15055 ss-10</strain>
    </source>
</reference>
<evidence type="ECO:0000256" key="3">
    <source>
        <dbReference type="ARBA" id="ARBA00022833"/>
    </source>
</evidence>
<evidence type="ECO:0000259" key="6">
    <source>
        <dbReference type="PROSITE" id="PS50089"/>
    </source>
</evidence>
<dbReference type="PROSITE" id="PS50089">
    <property type="entry name" value="ZF_RING_2"/>
    <property type="match status" value="1"/>
</dbReference>
<feature type="domain" description="RING-type" evidence="6">
    <location>
        <begin position="62"/>
        <end position="127"/>
    </location>
</feature>
<accession>A0A0D7BVY0</accession>
<dbReference type="OrthoDB" id="8062037at2759"/>
<evidence type="ECO:0000256" key="1">
    <source>
        <dbReference type="ARBA" id="ARBA00022723"/>
    </source>
</evidence>
<organism evidence="7 8">
    <name type="scientific">Cylindrobasidium torrendii FP15055 ss-10</name>
    <dbReference type="NCBI Taxonomy" id="1314674"/>
    <lineage>
        <taxon>Eukaryota</taxon>
        <taxon>Fungi</taxon>
        <taxon>Dikarya</taxon>
        <taxon>Basidiomycota</taxon>
        <taxon>Agaricomycotina</taxon>
        <taxon>Agaricomycetes</taxon>
        <taxon>Agaricomycetidae</taxon>
        <taxon>Agaricales</taxon>
        <taxon>Marasmiineae</taxon>
        <taxon>Physalacriaceae</taxon>
        <taxon>Cylindrobasidium</taxon>
    </lineage>
</organism>
<name>A0A0D7BVY0_9AGAR</name>
<evidence type="ECO:0000313" key="8">
    <source>
        <dbReference type="Proteomes" id="UP000054007"/>
    </source>
</evidence>
<feature type="region of interest" description="Disordered" evidence="5">
    <location>
        <begin position="220"/>
        <end position="241"/>
    </location>
</feature>
<dbReference type="InterPro" id="IPR013083">
    <property type="entry name" value="Znf_RING/FYVE/PHD"/>
</dbReference>
<dbReference type="Pfam" id="PF00097">
    <property type="entry name" value="zf-C3HC4"/>
    <property type="match status" value="1"/>
</dbReference>
<dbReference type="GO" id="GO:0008270">
    <property type="term" value="F:zinc ion binding"/>
    <property type="evidence" value="ECO:0007669"/>
    <property type="project" value="UniProtKB-KW"/>
</dbReference>
<dbReference type="Gene3D" id="3.30.40.10">
    <property type="entry name" value="Zinc/RING finger domain, C3HC4 (zinc finger)"/>
    <property type="match status" value="1"/>
</dbReference>
<dbReference type="STRING" id="1314674.A0A0D7BVY0"/>
<keyword evidence="2 4" id="KW-0863">Zinc-finger</keyword>
<gene>
    <name evidence="7" type="ORF">CYLTODRAFT_416787</name>
</gene>
<dbReference type="SUPFAM" id="SSF57850">
    <property type="entry name" value="RING/U-box"/>
    <property type="match status" value="1"/>
</dbReference>
<dbReference type="InterPro" id="IPR018957">
    <property type="entry name" value="Znf_C3HC4_RING-type"/>
</dbReference>
<evidence type="ECO:0000256" key="4">
    <source>
        <dbReference type="PROSITE-ProRule" id="PRU00175"/>
    </source>
</evidence>
<sequence length="241" mass="26692">MDANAVFDDFRDDIREAILQRLESLAGGSSRLSLDQIEELTNGLHRVTEGQLTELGQQDSICAICLTPFLALLSEEEVAVAMDSPAHPLEELGVARLSKDWQCGHLFCRRDISRWIRESHDSCPTCRRALLERSSTSGSTAPTPFPTREVPPVNVQNLPQELREAISHLNEQFPGVFSDVFQTGGTEAVAETPVQPRPADMHLLSPVDLSELSAFMQFGASHGSRARPRDDDRNEYAGMYS</sequence>
<keyword evidence="8" id="KW-1185">Reference proteome</keyword>
<keyword evidence="3" id="KW-0862">Zinc</keyword>
<dbReference type="InterPro" id="IPR001841">
    <property type="entry name" value="Znf_RING"/>
</dbReference>
<evidence type="ECO:0000313" key="7">
    <source>
        <dbReference type="EMBL" id="KIY73766.1"/>
    </source>
</evidence>
<keyword evidence="1" id="KW-0479">Metal-binding</keyword>